<sequence>MRKFLALCATMFFLALTTAWAQKNTVLQGYIKDKQTGEALPGATIVEVDQEERYLHGVVTDINGFYMIKLAEENARIKVTFVGYKDQMITVNGRSAVDVQMEDDSQQLETVVVQEARYTSDGFIQMRDKVSAVTSIKIDDLEQMGVASVDEMLQGQVSGVDITALSGDPGAGMQIRIRGTATITGDREPLIILDGMPFEVDVNDGFDFNSADSEDYSQLLSISPEDIADIQISKDAQSAAVWGAKAANGIIEITTKRGRKSKPKVRYNYKFFYDVQPDPIPMLNAGDYVTLQKQALFNKEGKSSHSNVNELNYDQDWELYHLYSQETDWLDEITQNAGNQEHSVSIRGGGDKAKYNVSTTYYSQDGTTKNTSYDRLSFRANLDFDVSTRLRISSDFSYSREDNDKLYNKDTRKIARLKMPNQSIYDMDSLGNPTGQYFLDARPDAYYKSDNPVALINEATRSSINNILRSTFRLQYSITEQLLLKSNITFDLGKYRENSFLPLAASSKEWNDKATNMSSEKVSESFRSQTLTQLFYYPKLAEGHDASVMGQWSTSDRRTNFFESASGGLPSGSFDDPGVGSELSALKGGTGLEREMAALGRAFYKWNDRYMADFGVRFDASSNFGDNTKWGAFPFGGFGWRISSESFMEKYTWIDDLKVRGTFGVNGRAPKGDSHYSIYKTGSSYNGQGTVYPNNVKLNNLKWERVTQFDLGFEMSLFEGRFYMDFDVYEKKSTDLIWDLAMPTSSGFSVIKQNAGGMTNKGIELAVNTVPYKTKDWTVRVSMNVSRNLNEVDDVPETFSLEKGDMHKNGQYATKVVIGDPIGGFYGYNYRGVYTRTENALVYDRNGEVVIDQLTGQPMRMIMGGGNNYEFQGGDAIYADRNFDGEISENDVVYLGSSNPDLTGGFGFRVTYKNLTVSSNFHFRLGQEIVNEARMYAENMYGKENQSTATMNRWRYEGDETEIPRAVQGLGFNWLGSDRFVEDGSYLRWKTLSVNYSFPKKMLKRYRMDNLSLYATIRNLATFTDYTGQDPEVPLGSGVYAFGIDKSTTPPSRSFTFGLTATF</sequence>
<dbReference type="EMBL" id="AP025315">
    <property type="protein sequence ID" value="BDD11517.1"/>
    <property type="molecule type" value="Genomic_DNA"/>
</dbReference>
<dbReference type="SUPFAM" id="SSF56935">
    <property type="entry name" value="Porins"/>
    <property type="match status" value="1"/>
</dbReference>
<feature type="chain" id="PRO_5043392486" evidence="12">
    <location>
        <begin position="22"/>
        <end position="1063"/>
    </location>
</feature>
<dbReference type="Pfam" id="PF13715">
    <property type="entry name" value="CarbopepD_reg_2"/>
    <property type="match status" value="1"/>
</dbReference>
<evidence type="ECO:0000256" key="8">
    <source>
        <dbReference type="ARBA" id="ARBA00023077"/>
    </source>
</evidence>
<keyword evidence="10 11" id="KW-0998">Cell outer membrane</keyword>
<dbReference type="GO" id="GO:0006826">
    <property type="term" value="P:iron ion transport"/>
    <property type="evidence" value="ECO:0007669"/>
    <property type="project" value="UniProtKB-KW"/>
</dbReference>
<evidence type="ECO:0000256" key="12">
    <source>
        <dbReference type="SAM" id="SignalP"/>
    </source>
</evidence>
<dbReference type="AlphaFoldDB" id="A0AAU9CU64"/>
<dbReference type="GO" id="GO:0009279">
    <property type="term" value="C:cell outer membrane"/>
    <property type="evidence" value="ECO:0007669"/>
    <property type="project" value="UniProtKB-SubCell"/>
</dbReference>
<dbReference type="Pfam" id="PF07715">
    <property type="entry name" value="Plug"/>
    <property type="match status" value="1"/>
</dbReference>
<keyword evidence="3 11" id="KW-1134">Transmembrane beta strand</keyword>
<evidence type="ECO:0000256" key="10">
    <source>
        <dbReference type="ARBA" id="ARBA00023237"/>
    </source>
</evidence>
<evidence type="ECO:0000256" key="1">
    <source>
        <dbReference type="ARBA" id="ARBA00004571"/>
    </source>
</evidence>
<keyword evidence="8" id="KW-0798">TonB box</keyword>
<feature type="domain" description="TonB-dependent receptor plug" evidence="13">
    <location>
        <begin position="127"/>
        <end position="250"/>
    </location>
</feature>
<dbReference type="PANTHER" id="PTHR32552:SF81">
    <property type="entry name" value="TONB-DEPENDENT OUTER MEMBRANE RECEPTOR"/>
    <property type="match status" value="1"/>
</dbReference>
<feature type="signal peptide" evidence="12">
    <location>
        <begin position="1"/>
        <end position="21"/>
    </location>
</feature>
<dbReference type="InterPro" id="IPR023996">
    <property type="entry name" value="TonB-dep_OMP_SusC/RagA"/>
</dbReference>
<reference evidence="14 15" key="1">
    <citation type="submission" date="2021-12" db="EMBL/GenBank/DDBJ databases">
        <title>Genome sequencing of bacteria with rrn-lacking chromosome and rrn-plasmid.</title>
        <authorList>
            <person name="Anda M."/>
            <person name="Iwasaki W."/>
        </authorList>
    </citation>
    <scope>NUCLEOTIDE SEQUENCE [LARGE SCALE GENOMIC DNA]</scope>
    <source>
        <strain evidence="14 15">DSM 100852</strain>
        <plasmid evidence="14 15">pFA1</plasmid>
    </source>
</reference>
<dbReference type="PANTHER" id="PTHR32552">
    <property type="entry name" value="FERRICHROME IRON RECEPTOR-RELATED"/>
    <property type="match status" value="1"/>
</dbReference>
<dbReference type="InterPro" id="IPR039426">
    <property type="entry name" value="TonB-dep_rcpt-like"/>
</dbReference>
<evidence type="ECO:0000256" key="5">
    <source>
        <dbReference type="ARBA" id="ARBA00022692"/>
    </source>
</evidence>
<keyword evidence="2 11" id="KW-0813">Transport</keyword>
<dbReference type="InterPro" id="IPR036942">
    <property type="entry name" value="Beta-barrel_TonB_sf"/>
</dbReference>
<evidence type="ECO:0000256" key="4">
    <source>
        <dbReference type="ARBA" id="ARBA00022496"/>
    </source>
</evidence>
<keyword evidence="9 11" id="KW-0472">Membrane</keyword>
<evidence type="ECO:0000256" key="2">
    <source>
        <dbReference type="ARBA" id="ARBA00022448"/>
    </source>
</evidence>
<geneLocation type="plasmid" evidence="14 15">
    <name>pFA1</name>
</geneLocation>
<keyword evidence="12" id="KW-0732">Signal</keyword>
<name>A0AAU9CU64_9BACT</name>
<organism evidence="14 15">
    <name type="scientific">Fulvitalea axinellae</name>
    <dbReference type="NCBI Taxonomy" id="1182444"/>
    <lineage>
        <taxon>Bacteria</taxon>
        <taxon>Pseudomonadati</taxon>
        <taxon>Bacteroidota</taxon>
        <taxon>Cytophagia</taxon>
        <taxon>Cytophagales</taxon>
        <taxon>Persicobacteraceae</taxon>
        <taxon>Fulvitalea</taxon>
    </lineage>
</organism>
<dbReference type="Gene3D" id="2.40.170.20">
    <property type="entry name" value="TonB-dependent receptor, beta-barrel domain"/>
    <property type="match status" value="1"/>
</dbReference>
<dbReference type="SUPFAM" id="SSF49464">
    <property type="entry name" value="Carboxypeptidase regulatory domain-like"/>
    <property type="match status" value="1"/>
</dbReference>
<keyword evidence="7" id="KW-0406">Ion transport</keyword>
<evidence type="ECO:0000313" key="14">
    <source>
        <dbReference type="EMBL" id="BDD11517.1"/>
    </source>
</evidence>
<keyword evidence="14" id="KW-0614">Plasmid</keyword>
<dbReference type="KEGG" id="fax:FUAX_39490"/>
<evidence type="ECO:0000256" key="11">
    <source>
        <dbReference type="PROSITE-ProRule" id="PRU01360"/>
    </source>
</evidence>
<proteinExistence type="inferred from homology"/>
<keyword evidence="6" id="KW-0408">Iron</keyword>
<accession>A0AAU9CU64</accession>
<dbReference type="InterPro" id="IPR008969">
    <property type="entry name" value="CarboxyPept-like_regulatory"/>
</dbReference>
<protein>
    <submittedName>
        <fullName evidence="14">SusC/RagA family TonB-linked outer membrane protein</fullName>
    </submittedName>
</protein>
<comment type="similarity">
    <text evidence="11">Belongs to the TonB-dependent receptor family.</text>
</comment>
<evidence type="ECO:0000256" key="7">
    <source>
        <dbReference type="ARBA" id="ARBA00023065"/>
    </source>
</evidence>
<dbReference type="InterPro" id="IPR037066">
    <property type="entry name" value="Plug_dom_sf"/>
</dbReference>
<keyword evidence="5 11" id="KW-0812">Transmembrane</keyword>
<evidence type="ECO:0000256" key="9">
    <source>
        <dbReference type="ARBA" id="ARBA00023136"/>
    </source>
</evidence>
<evidence type="ECO:0000256" key="6">
    <source>
        <dbReference type="ARBA" id="ARBA00023004"/>
    </source>
</evidence>
<dbReference type="Gene3D" id="2.60.40.1120">
    <property type="entry name" value="Carboxypeptidase-like, regulatory domain"/>
    <property type="match status" value="1"/>
</dbReference>
<dbReference type="InterPro" id="IPR012910">
    <property type="entry name" value="Plug_dom"/>
</dbReference>
<dbReference type="Proteomes" id="UP001348817">
    <property type="component" value="Plasmid pFA1"/>
</dbReference>
<dbReference type="RefSeq" id="WP_338395007.1">
    <property type="nucleotide sequence ID" value="NZ_AP025315.1"/>
</dbReference>
<keyword evidence="15" id="KW-1185">Reference proteome</keyword>
<keyword evidence="4" id="KW-0410">Iron transport</keyword>
<dbReference type="NCBIfam" id="TIGR04056">
    <property type="entry name" value="OMP_RagA_SusC"/>
    <property type="match status" value="1"/>
</dbReference>
<comment type="subcellular location">
    <subcellularLocation>
        <location evidence="1 11">Cell outer membrane</location>
        <topology evidence="1 11">Multi-pass membrane protein</topology>
    </subcellularLocation>
</comment>
<evidence type="ECO:0000259" key="13">
    <source>
        <dbReference type="Pfam" id="PF07715"/>
    </source>
</evidence>
<dbReference type="Gene3D" id="2.170.130.10">
    <property type="entry name" value="TonB-dependent receptor, plug domain"/>
    <property type="match status" value="1"/>
</dbReference>
<evidence type="ECO:0000313" key="15">
    <source>
        <dbReference type="Proteomes" id="UP001348817"/>
    </source>
</evidence>
<evidence type="ECO:0000256" key="3">
    <source>
        <dbReference type="ARBA" id="ARBA00022452"/>
    </source>
</evidence>
<dbReference type="PROSITE" id="PS52016">
    <property type="entry name" value="TONB_DEPENDENT_REC_3"/>
    <property type="match status" value="1"/>
</dbReference>
<gene>
    <name evidence="14" type="ORF">FUAX_39490</name>
</gene>